<feature type="transmembrane region" description="Helical" evidence="2">
    <location>
        <begin position="22"/>
        <end position="44"/>
    </location>
</feature>
<evidence type="ECO:0000256" key="2">
    <source>
        <dbReference type="SAM" id="Phobius"/>
    </source>
</evidence>
<sequence>MNDLTPVASPNSLEPPRPPHNLVSILIISIFSCLFSIGCCYFALFSVSFRRGLTTSANNFVEMQSECLKPIPSKFFISSHNYIPCKTAEPRSHAHWSNAIIFNLESQYRSQGIANSLLEDDEYVSFSEQKFASHVSDLLNIPIARLNKRISQILSLNNDENVSQTIIVGSPENLFFYCNISHYKYNFNQTIMPEESEAGEPISTNPLEFNLFNVRRINGIESIKRTLISNSRPLLVSFKVPQRSFYIEADDGEFQCPKDSSNILNSIHSKKQNTSKDEIFLMSKFQNPMLLSTQKNKRNISNNQNTNFINKKHHQDRNQYLNKVDINEIDINDNERLNLMENEKNQEFEEIRILTENGNNNTSESESDKNESEGEAEIKTCHKFVYMPPTSIIYNDDSFGVKNSGNPVVMAIVGYNDNFLLKINSSYFMKGGFILRSDFLDNEHSREFFMNEITSIQEDQLCFDSSNPKNWISPDFKCLNDHLSAKECNATEMICVDYRLCNPFFEYAYTGIDNEFYQYNSTDGPLRVRIEGIPQKYLFNAIRPKNVPSRNGFCGYSFIPYEVVENMLYENLGTFSFDTIDLQVKWLHSSYVEGKISHKKYQALKDSTYLIPSITIPLPYDEVEL</sequence>
<name>A0A1J4J2G5_9EUKA</name>
<evidence type="ECO:0000313" key="4">
    <source>
        <dbReference type="Proteomes" id="UP000179807"/>
    </source>
</evidence>
<dbReference type="EMBL" id="MLAK01001382">
    <property type="protein sequence ID" value="OHS93630.1"/>
    <property type="molecule type" value="Genomic_DNA"/>
</dbReference>
<organism evidence="3 4">
    <name type="scientific">Tritrichomonas foetus</name>
    <dbReference type="NCBI Taxonomy" id="1144522"/>
    <lineage>
        <taxon>Eukaryota</taxon>
        <taxon>Metamonada</taxon>
        <taxon>Parabasalia</taxon>
        <taxon>Tritrichomonadida</taxon>
        <taxon>Tritrichomonadidae</taxon>
        <taxon>Tritrichomonas</taxon>
    </lineage>
</organism>
<proteinExistence type="predicted"/>
<dbReference type="VEuPathDB" id="TrichDB:TRFO_11615"/>
<evidence type="ECO:0000313" key="3">
    <source>
        <dbReference type="EMBL" id="OHS93630.1"/>
    </source>
</evidence>
<accession>A0A1J4J2G5</accession>
<keyword evidence="2" id="KW-0472">Membrane</keyword>
<evidence type="ECO:0000256" key="1">
    <source>
        <dbReference type="SAM" id="MobiDB-lite"/>
    </source>
</evidence>
<dbReference type="Proteomes" id="UP000179807">
    <property type="component" value="Unassembled WGS sequence"/>
</dbReference>
<feature type="region of interest" description="Disordered" evidence="1">
    <location>
        <begin position="354"/>
        <end position="374"/>
    </location>
</feature>
<dbReference type="RefSeq" id="XP_068346767.1">
    <property type="nucleotide sequence ID" value="XM_068496135.1"/>
</dbReference>
<feature type="compositionally biased region" description="Low complexity" evidence="1">
    <location>
        <begin position="355"/>
        <end position="364"/>
    </location>
</feature>
<protein>
    <submittedName>
        <fullName evidence="3">Uncharacterized protein</fullName>
    </submittedName>
</protein>
<dbReference type="PANTHER" id="PTHR35899">
    <property type="entry name" value="PAPAIN FAMILY CYSTEINE PROTEASE DOMAIN CONTAINING PROTEIN"/>
    <property type="match status" value="1"/>
</dbReference>
<dbReference type="AlphaFoldDB" id="A0A1J4J2G5"/>
<comment type="caution">
    <text evidence="3">The sequence shown here is derived from an EMBL/GenBank/DDBJ whole genome shotgun (WGS) entry which is preliminary data.</text>
</comment>
<keyword evidence="2" id="KW-1133">Transmembrane helix</keyword>
<reference evidence="3" key="1">
    <citation type="submission" date="2016-10" db="EMBL/GenBank/DDBJ databases">
        <authorList>
            <person name="Benchimol M."/>
            <person name="Almeida L.G."/>
            <person name="Vasconcelos A.T."/>
            <person name="Perreira-Neves A."/>
            <person name="Rosa I.A."/>
            <person name="Tasca T."/>
            <person name="Bogo M.R."/>
            <person name="de Souza W."/>
        </authorList>
    </citation>
    <scope>NUCLEOTIDE SEQUENCE [LARGE SCALE GENOMIC DNA]</scope>
    <source>
        <strain evidence="3">K</strain>
    </source>
</reference>
<keyword evidence="2" id="KW-0812">Transmembrane</keyword>
<gene>
    <name evidence="3" type="ORF">TRFO_11615</name>
</gene>
<keyword evidence="4" id="KW-1185">Reference proteome</keyword>
<dbReference type="GeneID" id="94830839"/>
<dbReference type="PANTHER" id="PTHR35899:SF1">
    <property type="entry name" value="PEPTIDASE C1A PAPAIN C-TERMINAL DOMAIN-CONTAINING PROTEIN"/>
    <property type="match status" value="1"/>
</dbReference>